<reference evidence="10 11" key="1">
    <citation type="submission" date="2022-09" db="EMBL/GenBank/DDBJ databases">
        <title>Xylan utilization by haloarchaea-nanohaloarchaea associations.</title>
        <authorList>
            <person name="Yakimov M."/>
        </authorList>
    </citation>
    <scope>NUCLEOTIDE SEQUENCE [LARGE SCALE GENOMIC DNA]</scope>
    <source>
        <strain evidence="10 11">SVXNc</strain>
    </source>
</reference>
<dbReference type="NCBIfam" id="NF008927">
    <property type="entry name" value="PRK12285.1-4"/>
    <property type="match status" value="1"/>
</dbReference>
<dbReference type="InterPro" id="IPR001412">
    <property type="entry name" value="aa-tRNA-synth_I_CS"/>
</dbReference>
<dbReference type="NCBIfam" id="TIGR00233">
    <property type="entry name" value="trpS"/>
    <property type="match status" value="1"/>
</dbReference>
<dbReference type="Gene3D" id="3.40.50.620">
    <property type="entry name" value="HUPs"/>
    <property type="match status" value="1"/>
</dbReference>
<evidence type="ECO:0000256" key="7">
    <source>
        <dbReference type="ARBA" id="ARBA00023146"/>
    </source>
</evidence>
<evidence type="ECO:0000313" key="10">
    <source>
        <dbReference type="EMBL" id="WEL19250.1"/>
    </source>
</evidence>
<keyword evidence="4 9" id="KW-0547">Nucleotide-binding</keyword>
<dbReference type="CDD" id="cd00806">
    <property type="entry name" value="TrpRS_core"/>
    <property type="match status" value="1"/>
</dbReference>
<keyword evidence="5 9" id="KW-0067">ATP-binding</keyword>
<evidence type="ECO:0000256" key="2">
    <source>
        <dbReference type="ARBA" id="ARBA00013161"/>
    </source>
</evidence>
<dbReference type="GO" id="GO:0004830">
    <property type="term" value="F:tryptophan-tRNA ligase activity"/>
    <property type="evidence" value="ECO:0007669"/>
    <property type="project" value="UniProtKB-EC"/>
</dbReference>
<dbReference type="RefSeq" id="WP_347722121.1">
    <property type="nucleotide sequence ID" value="NZ_CP104395.1"/>
</dbReference>
<evidence type="ECO:0000256" key="8">
    <source>
        <dbReference type="NCBIfam" id="TIGR00233"/>
    </source>
</evidence>
<name>A0ABY8CEU6_9ARCH</name>
<gene>
    <name evidence="10" type="primary">trpS</name>
    <name evidence="10" type="ORF">SVXNc_0221</name>
</gene>
<evidence type="ECO:0000256" key="3">
    <source>
        <dbReference type="ARBA" id="ARBA00022598"/>
    </source>
</evidence>
<proteinExistence type="inferred from homology"/>
<dbReference type="InterPro" id="IPR002305">
    <property type="entry name" value="aa-tRNA-synth_Ic"/>
</dbReference>
<dbReference type="Proteomes" id="UP001218034">
    <property type="component" value="Chromosome"/>
</dbReference>
<dbReference type="Gene3D" id="1.10.240.10">
    <property type="entry name" value="Tyrosyl-Transfer RNA Synthetase"/>
    <property type="match status" value="1"/>
</dbReference>
<keyword evidence="7 9" id="KW-0030">Aminoacyl-tRNA synthetase</keyword>
<accession>A0ABY8CEU6</accession>
<keyword evidence="3 9" id="KW-0436">Ligase</keyword>
<dbReference type="PANTHER" id="PTHR10055">
    <property type="entry name" value="TRYPTOPHANYL-TRNA SYNTHETASE"/>
    <property type="match status" value="1"/>
</dbReference>
<dbReference type="PANTHER" id="PTHR10055:SF1">
    <property type="entry name" value="TRYPTOPHAN--TRNA LIGASE, CYTOPLASMIC"/>
    <property type="match status" value="1"/>
</dbReference>
<evidence type="ECO:0000256" key="6">
    <source>
        <dbReference type="ARBA" id="ARBA00022917"/>
    </source>
</evidence>
<evidence type="ECO:0000256" key="4">
    <source>
        <dbReference type="ARBA" id="ARBA00022741"/>
    </source>
</evidence>
<evidence type="ECO:0000313" key="11">
    <source>
        <dbReference type="Proteomes" id="UP001218034"/>
    </source>
</evidence>
<evidence type="ECO:0000256" key="9">
    <source>
        <dbReference type="RuleBase" id="RU363036"/>
    </source>
</evidence>
<sequence length="386" mass="44656">MTDKEEYEVTPWDVEGNVNYNELIEKFGTERIDDEIREKIIEAAGEDHLYLRRDFIYSHRDMDKILEDYEEGEDFFLYTGIGPSGKMHIGHVISFYFTKWLQKAFDVNVYIQVTDDEKHWDRDMSFEEIDKNAKQNIREIAAVGFDPDKTFIFRNREYMGNMYDGVVKVAGKINNSTASAVFGFEGSTNIGMNFWPAIQCMPTFFENKRCLIPAAIDQDPYWRIQRDIAEKLGYYKTAAIHSKFIPALTGPDGKMSSSKPKTAIMLDDSPEEIEKKVKQNAFSGGGTTLEEHREKGADLSVDVSYQWLHNLLLEDDEQLEKIAREYSSGEMLTGEIKEILIEELQEFIGAHQERKENADELVQQMMYDGDLAQEMWDKKIDLEPGK</sequence>
<dbReference type="PRINTS" id="PR01039">
    <property type="entry name" value="TRNASYNTHTRP"/>
</dbReference>
<evidence type="ECO:0000256" key="5">
    <source>
        <dbReference type="ARBA" id="ARBA00022840"/>
    </source>
</evidence>
<dbReference type="PROSITE" id="PS00178">
    <property type="entry name" value="AA_TRNA_LIGASE_I"/>
    <property type="match status" value="1"/>
</dbReference>
<dbReference type="EC" id="6.1.1.2" evidence="2 8"/>
<dbReference type="SUPFAM" id="SSF52374">
    <property type="entry name" value="Nucleotidylyl transferase"/>
    <property type="match status" value="1"/>
</dbReference>
<dbReference type="GeneID" id="98290263"/>
<dbReference type="EMBL" id="CP104395">
    <property type="protein sequence ID" value="WEL19250.1"/>
    <property type="molecule type" value="Genomic_DNA"/>
</dbReference>
<comment type="similarity">
    <text evidence="1 9">Belongs to the class-I aminoacyl-tRNA synthetase family.</text>
</comment>
<dbReference type="Pfam" id="PF00579">
    <property type="entry name" value="tRNA-synt_1b"/>
    <property type="match status" value="1"/>
</dbReference>
<dbReference type="InterPro" id="IPR002306">
    <property type="entry name" value="Trp-tRNA-ligase"/>
</dbReference>
<organism evidence="10 11">
    <name type="scientific">Candidatus Nanohalococcus occultus</name>
    <dbReference type="NCBI Taxonomy" id="2978047"/>
    <lineage>
        <taxon>Archaea</taxon>
        <taxon>Candidatus Nanohalarchaeota</taxon>
        <taxon>Candidatus Nanohalarchaeota incertae sedis</taxon>
        <taxon>Candidatus Nanohalococcus</taxon>
    </lineage>
</organism>
<protein>
    <recommendedName>
        <fullName evidence="2 8">Tryptophan--tRNA ligase</fullName>
        <ecNumber evidence="2 8">6.1.1.2</ecNumber>
    </recommendedName>
</protein>
<keyword evidence="11" id="KW-1185">Reference proteome</keyword>
<dbReference type="InterPro" id="IPR014729">
    <property type="entry name" value="Rossmann-like_a/b/a_fold"/>
</dbReference>
<keyword evidence="6 9" id="KW-0648">Protein biosynthesis</keyword>
<evidence type="ECO:0000256" key="1">
    <source>
        <dbReference type="ARBA" id="ARBA00005594"/>
    </source>
</evidence>